<evidence type="ECO:0000313" key="2">
    <source>
        <dbReference type="EMBL" id="TID26967.1"/>
    </source>
</evidence>
<sequence>MWALGLPTSPTRKNSEILRGVTGPPSTDMSGSTAPSSIETTLDLTDTKPKESRTDTKPKESRTDTKPKESRTDTKPKESRTDTKPKEPRTDTKPKESRTDTKPKEPRTDTKPKESRTDTKPKESRTGPRGGRIGPRRGAMTRSAWRCCVCGHKNKTGENSQTGRSSVCSNLDKNKCAARLSVDETEARPDAMKSLNHQRCNNCFPAGRGVYAAGHDKLWPLCLDAQAKGELESNKAKDMAEDATSEFDFMVAEKRPKAAKRDPLTWQRIGEWPRQAEMR</sequence>
<gene>
    <name evidence="2" type="ORF">E6O75_ATG01460</name>
</gene>
<comment type="caution">
    <text evidence="2">The sequence shown here is derived from an EMBL/GenBank/DDBJ whole genome shotgun (WGS) entry which is preliminary data.</text>
</comment>
<proteinExistence type="predicted"/>
<dbReference type="STRING" id="86259.A0A4Z1PUL0"/>
<reference evidence="2 3" key="1">
    <citation type="submission" date="2019-04" db="EMBL/GenBank/DDBJ databases">
        <title>High contiguity whole genome sequence and gene annotation resource for two Venturia nashicola isolates.</title>
        <authorList>
            <person name="Prokchorchik M."/>
            <person name="Won K."/>
            <person name="Lee Y."/>
            <person name="Choi E.D."/>
            <person name="Segonzac C."/>
            <person name="Sohn K.H."/>
        </authorList>
    </citation>
    <scope>NUCLEOTIDE SEQUENCE [LARGE SCALE GENOMIC DNA]</scope>
    <source>
        <strain evidence="2 3">PRI2</strain>
    </source>
</reference>
<dbReference type="OrthoDB" id="10400996at2759"/>
<evidence type="ECO:0000313" key="3">
    <source>
        <dbReference type="Proteomes" id="UP000298493"/>
    </source>
</evidence>
<feature type="region of interest" description="Disordered" evidence="1">
    <location>
        <begin position="1"/>
        <end position="138"/>
    </location>
</feature>
<name>A0A4Z1PUL0_9PEZI</name>
<accession>A0A4Z1PUL0</accession>
<organism evidence="2 3">
    <name type="scientific">Venturia nashicola</name>
    <dbReference type="NCBI Taxonomy" id="86259"/>
    <lineage>
        <taxon>Eukaryota</taxon>
        <taxon>Fungi</taxon>
        <taxon>Dikarya</taxon>
        <taxon>Ascomycota</taxon>
        <taxon>Pezizomycotina</taxon>
        <taxon>Dothideomycetes</taxon>
        <taxon>Pleosporomycetidae</taxon>
        <taxon>Venturiales</taxon>
        <taxon>Venturiaceae</taxon>
        <taxon>Venturia</taxon>
    </lineage>
</organism>
<dbReference type="Proteomes" id="UP000298493">
    <property type="component" value="Unassembled WGS sequence"/>
</dbReference>
<keyword evidence="3" id="KW-1185">Reference proteome</keyword>
<feature type="compositionally biased region" description="Polar residues" evidence="1">
    <location>
        <begin position="24"/>
        <end position="44"/>
    </location>
</feature>
<evidence type="ECO:0000256" key="1">
    <source>
        <dbReference type="SAM" id="MobiDB-lite"/>
    </source>
</evidence>
<protein>
    <submittedName>
        <fullName evidence="2">Trans-Golgi network integral membrane protein 2</fullName>
    </submittedName>
</protein>
<dbReference type="EMBL" id="SNSC02000002">
    <property type="protein sequence ID" value="TID26967.1"/>
    <property type="molecule type" value="Genomic_DNA"/>
</dbReference>
<dbReference type="AlphaFoldDB" id="A0A4Z1PUL0"/>
<feature type="compositionally biased region" description="Basic and acidic residues" evidence="1">
    <location>
        <begin position="45"/>
        <end position="126"/>
    </location>
</feature>